<dbReference type="PANTHER" id="PTHR30024">
    <property type="entry name" value="ALIPHATIC SULFONATES-BINDING PROTEIN-RELATED"/>
    <property type="match status" value="1"/>
</dbReference>
<keyword evidence="9" id="KW-0812">Transmembrane</keyword>
<evidence type="ECO:0000313" key="11">
    <source>
        <dbReference type="Proteomes" id="UP001321477"/>
    </source>
</evidence>
<comment type="subcellular location">
    <subcellularLocation>
        <location evidence="2">Cell inner membrane</location>
    </subcellularLocation>
    <subcellularLocation>
        <location evidence="1">Periplasm</location>
    </subcellularLocation>
</comment>
<dbReference type="Pfam" id="PF13379">
    <property type="entry name" value="NMT1_2"/>
    <property type="match status" value="1"/>
</dbReference>
<protein>
    <submittedName>
        <fullName evidence="10">Sulfonate ABC transporter substrate-binding protein</fullName>
    </submittedName>
</protein>
<keyword evidence="6" id="KW-0997">Cell inner membrane</keyword>
<evidence type="ECO:0000256" key="5">
    <source>
        <dbReference type="ARBA" id="ARBA00022475"/>
    </source>
</evidence>
<name>A0ABM8H2D6_9MICO</name>
<dbReference type="SUPFAM" id="SSF53850">
    <property type="entry name" value="Periplasmic binding protein-like II"/>
    <property type="match status" value="1"/>
</dbReference>
<evidence type="ECO:0000256" key="6">
    <source>
        <dbReference type="ARBA" id="ARBA00022519"/>
    </source>
</evidence>
<gene>
    <name evidence="10" type="primary">ssuA</name>
    <name evidence="10" type="ORF">GCM10025870_19930</name>
</gene>
<reference evidence="11" key="1">
    <citation type="journal article" date="2019" name="Int. J. Syst. Evol. Microbiol.">
        <title>The Global Catalogue of Microorganisms (GCM) 10K type strain sequencing project: providing services to taxonomists for standard genome sequencing and annotation.</title>
        <authorList>
            <consortium name="The Broad Institute Genomics Platform"/>
            <consortium name="The Broad Institute Genome Sequencing Center for Infectious Disease"/>
            <person name="Wu L."/>
            <person name="Ma J."/>
        </authorList>
    </citation>
    <scope>NUCLEOTIDE SEQUENCE [LARGE SCALE GENOMIC DNA]</scope>
    <source>
        <strain evidence="11">NBRC 109019</strain>
    </source>
</reference>
<keyword evidence="8 9" id="KW-0472">Membrane</keyword>
<evidence type="ECO:0000256" key="2">
    <source>
        <dbReference type="ARBA" id="ARBA00004533"/>
    </source>
</evidence>
<proteinExistence type="inferred from homology"/>
<evidence type="ECO:0000313" key="10">
    <source>
        <dbReference type="EMBL" id="BDZ54920.1"/>
    </source>
</evidence>
<keyword evidence="4" id="KW-0813">Transport</keyword>
<comment type="similarity">
    <text evidence="3">Belongs to the bacterial solute-binding protein SsuA/TauA family.</text>
</comment>
<accession>A0ABM8H2D6</accession>
<evidence type="ECO:0000256" key="8">
    <source>
        <dbReference type="ARBA" id="ARBA00023136"/>
    </source>
</evidence>
<evidence type="ECO:0000256" key="1">
    <source>
        <dbReference type="ARBA" id="ARBA00004418"/>
    </source>
</evidence>
<evidence type="ECO:0000256" key="7">
    <source>
        <dbReference type="ARBA" id="ARBA00022729"/>
    </source>
</evidence>
<sequence>MTRRGLGAQLGELVAGVAVAAAIVIVPVVIGSAGRAAAEGPAATGATDAAALRLGYFANLTHLPALVGLETGILADALGASSTVLEPQAFTAGPAAVEALSAGAIDAAYLGPSPAINSFVQSGGTSLRIVAGAVGGGAAFVVRDGIDDASDLRGATLATPQLGNTQDVALRTWLADHGLATSPTGGGDVDLVPTDNARTLQLFTTGELDGAWLPEPWASRLVVEAGANVLVDEAELWPGGAFPTTLLVVRTEYLEAHPDTVAALVAGHAASVDWISTHAGQVPATVNARLAADAGGALPDAVLERALAHVEATVDPFASTLPVLQRNAVAAGTAHGGDLSGILDLGPLDAVRAAAGREPIDVAGLDGAGLDRAGLDRAGLDGAGLDRGSP</sequence>
<keyword evidence="9" id="KW-1133">Transmembrane helix</keyword>
<dbReference type="Proteomes" id="UP001321477">
    <property type="component" value="Chromosome"/>
</dbReference>
<evidence type="ECO:0000256" key="3">
    <source>
        <dbReference type="ARBA" id="ARBA00010742"/>
    </source>
</evidence>
<organism evidence="10 11">
    <name type="scientific">Agromyces marinus</name>
    <dbReference type="NCBI Taxonomy" id="1389020"/>
    <lineage>
        <taxon>Bacteria</taxon>
        <taxon>Bacillati</taxon>
        <taxon>Actinomycetota</taxon>
        <taxon>Actinomycetes</taxon>
        <taxon>Micrococcales</taxon>
        <taxon>Microbacteriaceae</taxon>
        <taxon>Agromyces</taxon>
    </lineage>
</organism>
<dbReference type="EMBL" id="AP027734">
    <property type="protein sequence ID" value="BDZ54920.1"/>
    <property type="molecule type" value="Genomic_DNA"/>
</dbReference>
<dbReference type="CDD" id="cd13553">
    <property type="entry name" value="PBP2_NrtA_CpmA_like"/>
    <property type="match status" value="1"/>
</dbReference>
<dbReference type="InterPro" id="IPR044527">
    <property type="entry name" value="NrtA/CpmA_ABC-bd_dom"/>
</dbReference>
<keyword evidence="11" id="KW-1185">Reference proteome</keyword>
<feature type="transmembrane region" description="Helical" evidence="9">
    <location>
        <begin position="12"/>
        <end position="30"/>
    </location>
</feature>
<dbReference type="PANTHER" id="PTHR30024:SF47">
    <property type="entry name" value="TAURINE-BINDING PERIPLASMIC PROTEIN"/>
    <property type="match status" value="1"/>
</dbReference>
<evidence type="ECO:0000256" key="4">
    <source>
        <dbReference type="ARBA" id="ARBA00022448"/>
    </source>
</evidence>
<dbReference type="Gene3D" id="3.40.190.10">
    <property type="entry name" value="Periplasmic binding protein-like II"/>
    <property type="match status" value="2"/>
</dbReference>
<keyword evidence="5" id="KW-1003">Cell membrane</keyword>
<dbReference type="RefSeq" id="WP_234660218.1">
    <property type="nucleotide sequence ID" value="NZ_AP027734.1"/>
</dbReference>
<keyword evidence="7" id="KW-0732">Signal</keyword>
<evidence type="ECO:0000256" key="9">
    <source>
        <dbReference type="SAM" id="Phobius"/>
    </source>
</evidence>